<dbReference type="Pfam" id="PF12796">
    <property type="entry name" value="Ank_2"/>
    <property type="match status" value="2"/>
</dbReference>
<dbReference type="InterPro" id="IPR007111">
    <property type="entry name" value="NACHT_NTPase"/>
</dbReference>
<dbReference type="InterPro" id="IPR027417">
    <property type="entry name" value="P-loop_NTPase"/>
</dbReference>
<proteinExistence type="predicted"/>
<name>A0A428QK19_9HYPO</name>
<evidence type="ECO:0000313" key="6">
    <source>
        <dbReference type="Proteomes" id="UP000288168"/>
    </source>
</evidence>
<feature type="domain" description="NACHT" evidence="4">
    <location>
        <begin position="229"/>
        <end position="344"/>
    </location>
</feature>
<dbReference type="PROSITE" id="PS50837">
    <property type="entry name" value="NACHT"/>
    <property type="match status" value="1"/>
</dbReference>
<keyword evidence="6" id="KW-1185">Reference proteome</keyword>
<accession>A0A428QK19</accession>
<protein>
    <recommendedName>
        <fullName evidence="4">NACHT domain-containing protein</fullName>
    </recommendedName>
</protein>
<dbReference type="PRINTS" id="PR01415">
    <property type="entry name" value="ANKYRIN"/>
</dbReference>
<dbReference type="PROSITE" id="PS50088">
    <property type="entry name" value="ANK_REPEAT"/>
    <property type="match status" value="5"/>
</dbReference>
<evidence type="ECO:0000256" key="3">
    <source>
        <dbReference type="PROSITE-ProRule" id="PRU00023"/>
    </source>
</evidence>
<dbReference type="InterPro" id="IPR036770">
    <property type="entry name" value="Ankyrin_rpt-contain_sf"/>
</dbReference>
<evidence type="ECO:0000256" key="2">
    <source>
        <dbReference type="ARBA" id="ARBA00023043"/>
    </source>
</evidence>
<organism evidence="5 6">
    <name type="scientific">Fusarium duplospermum</name>
    <dbReference type="NCBI Taxonomy" id="1325734"/>
    <lineage>
        <taxon>Eukaryota</taxon>
        <taxon>Fungi</taxon>
        <taxon>Dikarya</taxon>
        <taxon>Ascomycota</taxon>
        <taxon>Pezizomycotina</taxon>
        <taxon>Sordariomycetes</taxon>
        <taxon>Hypocreomycetidae</taxon>
        <taxon>Hypocreales</taxon>
        <taxon>Nectriaceae</taxon>
        <taxon>Fusarium</taxon>
        <taxon>Fusarium solani species complex</taxon>
    </lineage>
</organism>
<dbReference type="EMBL" id="NKCI01000028">
    <property type="protein sequence ID" value="RSL65664.1"/>
    <property type="molecule type" value="Genomic_DNA"/>
</dbReference>
<feature type="repeat" description="ANK" evidence="3">
    <location>
        <begin position="1811"/>
        <end position="1843"/>
    </location>
</feature>
<dbReference type="Pfam" id="PF00023">
    <property type="entry name" value="Ank"/>
    <property type="match status" value="3"/>
</dbReference>
<gene>
    <name evidence="5" type="ORF">CEP54_004100</name>
</gene>
<dbReference type="InterPro" id="IPR056884">
    <property type="entry name" value="NPHP3-like_N"/>
</dbReference>
<evidence type="ECO:0000259" key="4">
    <source>
        <dbReference type="PROSITE" id="PS50837"/>
    </source>
</evidence>
<feature type="repeat" description="ANK" evidence="3">
    <location>
        <begin position="1566"/>
        <end position="1598"/>
    </location>
</feature>
<feature type="repeat" description="ANK" evidence="3">
    <location>
        <begin position="697"/>
        <end position="729"/>
    </location>
</feature>
<dbReference type="Proteomes" id="UP000288168">
    <property type="component" value="Unassembled WGS sequence"/>
</dbReference>
<dbReference type="OrthoDB" id="194358at2759"/>
<reference evidence="5 6" key="1">
    <citation type="submission" date="2017-06" db="EMBL/GenBank/DDBJ databases">
        <title>Comparative genomic analysis of Ambrosia Fusariam Clade fungi.</title>
        <authorList>
            <person name="Stajich J.E."/>
            <person name="Carrillo J."/>
            <person name="Kijimoto T."/>
            <person name="Eskalen A."/>
            <person name="O'Donnell K."/>
            <person name="Kasson M."/>
        </authorList>
    </citation>
    <scope>NUCLEOTIDE SEQUENCE [LARGE SCALE GENOMIC DNA]</scope>
    <source>
        <strain evidence="5 6">NRRL62584</strain>
    </source>
</reference>
<dbReference type="PANTHER" id="PTHR24198:SF165">
    <property type="entry name" value="ANKYRIN REPEAT-CONTAINING PROTEIN-RELATED"/>
    <property type="match status" value="1"/>
</dbReference>
<keyword evidence="1" id="KW-0677">Repeat</keyword>
<dbReference type="SMART" id="SM00248">
    <property type="entry name" value="ANK"/>
    <property type="match status" value="16"/>
</dbReference>
<keyword evidence="2 3" id="KW-0040">ANK repeat</keyword>
<dbReference type="PROSITE" id="PS50297">
    <property type="entry name" value="ANK_REP_REGION"/>
    <property type="match status" value="5"/>
</dbReference>
<sequence>MADPLSMAASIAGLMSLADTAFRYVFKYARGVVGAKKEVESLSAEINALAGVLRSLHALASELEAEASFEPTLRMQHLIHCKQSLETIKNRVKKAADDFDNKAKWEGITRRLKWPFSVSETKDLLSDISRCKETLTLATSADTMRKLQICLANQEDLDRKLDKKLDNITDILERDEVNVRKRLVLDFFMKPEANPKANLSQSLRLRHPTTGSWLTLSHAFKTWLDTPGSRLWLNGIPGGGKTVLAGAVIEEALSARSPDIAVAFFFCDYKNKATLAPVNILGAIASQIARQKDDAFDLLQDYYQELHPARALDRVADADELRASITKMSELFRQTIIVIDGLDECGENTDSVLDSISELSVSTTTTSLALFSRDELNIRTWLHEEFEEVSIEAHKEDIELFVRAEMEQRIQNNRLKVSNLKIKDEIGEELITRANGMFRWVVCQLDYLCEFATDADRRNALKELPPTLPDSYRRLLERLNRRPARVQRMVQMSLQFIAFFPEPLSVKALCQAVSTPEARIDETNTVSERDIVLGCSSLIRRSPDGESLEFAHFSVLEFLQDDILSRTPGLEAYRLSGQTDCKVLAAQCLRFLQLENFNYIPSHSTEWDQFREEQRQSYPFYREATFQWPKLAREGLDDSLLLDEVKSLFRPSMTQTFRGWVEFFLGRMFHSLYDEDENNSNPFSECIIYLRSLVLDQKLRPLHIAAALNLPEICSFLIGEGADVNEECDMGTPLLLAELSLLALKNKKVAFPDCQSPILKSFLPCPSRRNRTISCLIQAGASFVKNSEYSATVPLFLTTSIIDCHIKDFSPTIQLLEQSISPMDSETDEFEAYLKTWTRIDNPNELETPLLALVQYLKRSSAYKFDWGLKLGRGLWSACSKLDFAFTSDPTLTDSRISLSHDALIEKTVVAIRNDDVDALTSYLDDERIDVHSSYSYSNFEGTLLSFAVRADSPVCTDKLLALGSDPHSKDDHGRVAVHHCCCHGDGKILKLLVRSGVSLLAEDGNGENLWHYSSKRSWTASFMDVLFNLSKDDTWKALLMRNRAGQTPLMIALSHQKHATEEDREECEWRALMFIDYCNQVPRFWTQHDPLFPAVFKFASRRVFEKLKELGLEPDALIPGQATPLHELGSEASIEWVETLKESYPSACSVRFEGRLPLEAYLEAILWVGECPDNMKDVIQVLASPDIFKLRDQGTTPWEFACGLLLRVEHWNEGRKRFLKDGWRVLDEMWTDLMALGAMEAHENAVGQCGLYPLLSALVHTCSWLSNGTGLLSNGMLDKAILASRLWDREEEVVVRFFKQAIKDREITKVRLLLKHGLNVHQRAGETTAIEYACTPPCVTMLCTTDDGQRVLQCLLDHSDPERLRDFTPDREGLGLLHRVAASDSTNPGFGWLLRQLLNKGALDINAMNPALDGDWRVTPMAYHIEQRSFYTAACLLEMGADPSLGDLFDATYFAALRGNLDLLRGILGYSRANQNKIDWKKSYTWLLSDGEGKPLECQGNCLHMVCHLGSLECAKFFIEEGLIEPRTLTVGDGTPLHLAAEKGSVNIVNYLVSIGSGVNVMTTKNSTPLHFAASNGQLEVVKALVGLGASSSIDEYGMSPRVCAYSRGHHDIVQFLDEVFRATNDLERHAEMQRKETRAHLQRMKAAIRLGDLAAFSACLASGCPLDEGIPGTGGWSPLDYAVVKGQESMVQLLLEYGASTLVPFNRGKNLYDGALHCASESEKHTPVLPFLLSRYLQEANSVHELGWPLMYAIAAGNEKGFRVILEHLVRSSQEISQTSQIRSEDVVRQILDHFLPHEMPGPGPQRFRRMSPLHATVRRGQLPMAALLLEHGANVDCIDETASTPLHCASSLEMASLLVKSGASLVPIFTETTTDLCLLWGPNFANITKLCFANGLEDTSFQVSDLLEHPIAPPPAMPSQNYLASILALEDMGLSSPNRRCDDDALMLLLQKGRANQSYILNSEFSLDSLAPFSWYLEGHCTFQELPFLRRTFRQFRRRFHRGSLKRWINLQPDRGWSPLCRAASQDLITVMENCMSLDAEIDFEGCPLGSALMVASACGSLEAVKLLIRRGAVTSYFGRRGYIDVLSVARSASVRSWLLVGRFNEQLRISTGEETSSTPPVQMFPWSGIVQARLRHVGIGGRLPEESTIDYAKYLATVKKEMRGRVATNIDGWVYADDVGTSGMAGPIPVLKENHVEQRVEAGTDMDTLYTGSSETSPAMLTVNKNYEEPWVLDLARGEYHQPGQLGFVVNIQSQTGVE</sequence>
<comment type="caution">
    <text evidence="5">The sequence shown here is derived from an EMBL/GenBank/DDBJ whole genome shotgun (WGS) entry which is preliminary data.</text>
</comment>
<dbReference type="SUPFAM" id="SSF52540">
    <property type="entry name" value="P-loop containing nucleoside triphosphate hydrolases"/>
    <property type="match status" value="1"/>
</dbReference>
<dbReference type="STRING" id="1325734.A0A428QK19"/>
<dbReference type="Pfam" id="PF24883">
    <property type="entry name" value="NPHP3_N"/>
    <property type="match status" value="1"/>
</dbReference>
<dbReference type="Gene3D" id="1.25.40.20">
    <property type="entry name" value="Ankyrin repeat-containing domain"/>
    <property type="match status" value="7"/>
</dbReference>
<dbReference type="InterPro" id="IPR031348">
    <property type="entry name" value="PigL_N"/>
</dbReference>
<evidence type="ECO:0000256" key="1">
    <source>
        <dbReference type="ARBA" id="ARBA00022737"/>
    </source>
</evidence>
<dbReference type="SUPFAM" id="SSF48403">
    <property type="entry name" value="Ankyrin repeat"/>
    <property type="match status" value="4"/>
</dbReference>
<feature type="repeat" description="ANK" evidence="3">
    <location>
        <begin position="1676"/>
        <end position="1702"/>
    </location>
</feature>
<dbReference type="PANTHER" id="PTHR24198">
    <property type="entry name" value="ANKYRIN REPEAT AND PROTEIN KINASE DOMAIN-CONTAINING PROTEIN"/>
    <property type="match status" value="1"/>
</dbReference>
<dbReference type="Gene3D" id="3.40.50.300">
    <property type="entry name" value="P-loop containing nucleotide triphosphate hydrolases"/>
    <property type="match status" value="1"/>
</dbReference>
<dbReference type="InterPro" id="IPR002110">
    <property type="entry name" value="Ankyrin_rpt"/>
</dbReference>
<dbReference type="Pfam" id="PF17111">
    <property type="entry name" value="PigL_N"/>
    <property type="match status" value="1"/>
</dbReference>
<feature type="repeat" description="ANK" evidence="3">
    <location>
        <begin position="1533"/>
        <end position="1565"/>
    </location>
</feature>
<evidence type="ECO:0000313" key="5">
    <source>
        <dbReference type="EMBL" id="RSL65664.1"/>
    </source>
</evidence>